<accession>A0AAW8YCQ9</accession>
<dbReference type="RefSeq" id="WP_008842114.1">
    <property type="nucleotide sequence ID" value="NZ_CP050079.1"/>
</dbReference>
<protein>
    <submittedName>
        <fullName evidence="1">Uncharacterized protein</fullName>
    </submittedName>
</protein>
<reference evidence="1" key="2">
    <citation type="submission" date="2023-10" db="EMBL/GenBank/DDBJ databases">
        <authorList>
            <person name="Khurajog B."/>
        </authorList>
    </citation>
    <scope>NUCLEOTIDE SEQUENCE</scope>
    <source>
        <strain evidence="1">BF9</strain>
    </source>
</reference>
<dbReference type="EMBL" id="JAWJAV010000001">
    <property type="protein sequence ID" value="MDV2620272.1"/>
    <property type="molecule type" value="Genomic_DNA"/>
</dbReference>
<sequence>MKKDYDFSKWDWMDDNDFMTYNDLILRLRKDLNDPEFFAYDLFVPHDEEEYQEVLESTREMMEIIRKRKDKTMTLKKLVEMEKRTMNRD</sequence>
<evidence type="ECO:0000313" key="1">
    <source>
        <dbReference type="EMBL" id="MDV2620272.1"/>
    </source>
</evidence>
<reference evidence="1" key="1">
    <citation type="journal article" date="2023" name="PeerJ">
        <title>Selection and evaluation of lactic acid bacteria from chicken feces in Thailand as potential probiotics.</title>
        <authorList>
            <person name="Khurajog B."/>
            <person name="Disastra Y."/>
            <person name="Lawwyne L.D."/>
            <person name="Sirichokchatchawan W."/>
            <person name="Niyomtham W."/>
            <person name="Yindee J."/>
            <person name="Hampson D.J."/>
            <person name="Prapasarakul N."/>
        </authorList>
    </citation>
    <scope>NUCLEOTIDE SEQUENCE</scope>
    <source>
        <strain evidence="1">BF9</strain>
    </source>
</reference>
<name>A0AAW8YCQ9_PEDAC</name>
<gene>
    <name evidence="1" type="ORF">R0G89_00785</name>
</gene>
<dbReference type="Proteomes" id="UP001280897">
    <property type="component" value="Unassembled WGS sequence"/>
</dbReference>
<comment type="caution">
    <text evidence="1">The sequence shown here is derived from an EMBL/GenBank/DDBJ whole genome shotgun (WGS) entry which is preliminary data.</text>
</comment>
<proteinExistence type="predicted"/>
<dbReference type="GeneID" id="57365768"/>
<dbReference type="AlphaFoldDB" id="A0AAW8YCQ9"/>
<evidence type="ECO:0000313" key="2">
    <source>
        <dbReference type="Proteomes" id="UP001280897"/>
    </source>
</evidence>
<organism evidence="1 2">
    <name type="scientific">Pediococcus acidilactici</name>
    <dbReference type="NCBI Taxonomy" id="1254"/>
    <lineage>
        <taxon>Bacteria</taxon>
        <taxon>Bacillati</taxon>
        <taxon>Bacillota</taxon>
        <taxon>Bacilli</taxon>
        <taxon>Lactobacillales</taxon>
        <taxon>Lactobacillaceae</taxon>
        <taxon>Pediococcus</taxon>
        <taxon>Pediococcus acidilactici group</taxon>
    </lineage>
</organism>